<accession>A0ABU6RA10</accession>
<name>A0ABU6RA10_9FABA</name>
<reference evidence="1 2" key="1">
    <citation type="journal article" date="2023" name="Plants (Basel)">
        <title>Bridging the Gap: Combining Genomics and Transcriptomics Approaches to Understand Stylosanthes scabra, an Orphan Legume from the Brazilian Caatinga.</title>
        <authorList>
            <person name="Ferreira-Neto J.R.C."/>
            <person name="da Silva M.D."/>
            <person name="Binneck E."/>
            <person name="de Melo N.F."/>
            <person name="da Silva R.H."/>
            <person name="de Melo A.L.T.M."/>
            <person name="Pandolfi V."/>
            <person name="Bustamante F.O."/>
            <person name="Brasileiro-Vidal A.C."/>
            <person name="Benko-Iseppon A.M."/>
        </authorList>
    </citation>
    <scope>NUCLEOTIDE SEQUENCE [LARGE SCALE GENOMIC DNA]</scope>
    <source>
        <tissue evidence="1">Leaves</tissue>
    </source>
</reference>
<comment type="caution">
    <text evidence="1">The sequence shown here is derived from an EMBL/GenBank/DDBJ whole genome shotgun (WGS) entry which is preliminary data.</text>
</comment>
<dbReference type="EMBL" id="JASCZI010030296">
    <property type="protein sequence ID" value="MED6120817.1"/>
    <property type="molecule type" value="Genomic_DNA"/>
</dbReference>
<gene>
    <name evidence="1" type="ORF">PIB30_024537</name>
</gene>
<dbReference type="Proteomes" id="UP001341840">
    <property type="component" value="Unassembled WGS sequence"/>
</dbReference>
<evidence type="ECO:0000313" key="2">
    <source>
        <dbReference type="Proteomes" id="UP001341840"/>
    </source>
</evidence>
<sequence>MVNLKFLELGEWRMMSTDAPARGGGFCRSRNRMFTFDWRSDELSPRRNTPPRVERRSQSSTYPWHTNCEVLIPRWIRVNPRYWSKLTSGVGMAVESAVNNSVLTELVEHAVTQPTARIPLITVVNPCRRALTLASRGVRIAVTDLTPFLPIQSYGGLAAKVICTFHPTVETLWETTRYGRKS</sequence>
<keyword evidence="2" id="KW-1185">Reference proteome</keyword>
<organism evidence="1 2">
    <name type="scientific">Stylosanthes scabra</name>
    <dbReference type="NCBI Taxonomy" id="79078"/>
    <lineage>
        <taxon>Eukaryota</taxon>
        <taxon>Viridiplantae</taxon>
        <taxon>Streptophyta</taxon>
        <taxon>Embryophyta</taxon>
        <taxon>Tracheophyta</taxon>
        <taxon>Spermatophyta</taxon>
        <taxon>Magnoliopsida</taxon>
        <taxon>eudicotyledons</taxon>
        <taxon>Gunneridae</taxon>
        <taxon>Pentapetalae</taxon>
        <taxon>rosids</taxon>
        <taxon>fabids</taxon>
        <taxon>Fabales</taxon>
        <taxon>Fabaceae</taxon>
        <taxon>Papilionoideae</taxon>
        <taxon>50 kb inversion clade</taxon>
        <taxon>dalbergioids sensu lato</taxon>
        <taxon>Dalbergieae</taxon>
        <taxon>Pterocarpus clade</taxon>
        <taxon>Stylosanthes</taxon>
    </lineage>
</organism>
<proteinExistence type="predicted"/>
<protein>
    <submittedName>
        <fullName evidence="1">Uncharacterized protein</fullName>
    </submittedName>
</protein>
<evidence type="ECO:0000313" key="1">
    <source>
        <dbReference type="EMBL" id="MED6120817.1"/>
    </source>
</evidence>